<gene>
    <name evidence="6" type="ORF">GCM10012280_46960</name>
</gene>
<protein>
    <recommendedName>
        <fullName evidence="4">Signal peptidase I</fullName>
        <ecNumber evidence="4">3.4.21.89</ecNumber>
    </recommendedName>
</protein>
<comment type="catalytic activity">
    <reaction evidence="4">
        <text>Cleavage of hydrophobic, N-terminal signal or leader sequences from secreted and periplasmic proteins.</text>
        <dbReference type="EC" id="3.4.21.89"/>
    </reaction>
</comment>
<dbReference type="PRINTS" id="PR00727">
    <property type="entry name" value="LEADERPTASE"/>
</dbReference>
<dbReference type="Proteomes" id="UP000641932">
    <property type="component" value="Unassembled WGS sequence"/>
</dbReference>
<reference evidence="6" key="1">
    <citation type="journal article" date="2014" name="Int. J. Syst. Evol. Microbiol.">
        <title>Complete genome sequence of Corynebacterium casei LMG S-19264T (=DSM 44701T), isolated from a smear-ripened cheese.</title>
        <authorList>
            <consortium name="US DOE Joint Genome Institute (JGI-PGF)"/>
            <person name="Walter F."/>
            <person name="Albersmeier A."/>
            <person name="Kalinowski J."/>
            <person name="Ruckert C."/>
        </authorList>
    </citation>
    <scope>NUCLEOTIDE SEQUENCE</scope>
    <source>
        <strain evidence="6">CGMCC 4.7201</strain>
    </source>
</reference>
<evidence type="ECO:0000259" key="5">
    <source>
        <dbReference type="Pfam" id="PF10502"/>
    </source>
</evidence>
<keyword evidence="4" id="KW-0812">Transmembrane</keyword>
<evidence type="ECO:0000313" key="7">
    <source>
        <dbReference type="Proteomes" id="UP000641932"/>
    </source>
</evidence>
<accession>A0A918E0N3</accession>
<dbReference type="EMBL" id="BMMS01000021">
    <property type="protein sequence ID" value="GGO93742.1"/>
    <property type="molecule type" value="Genomic_DNA"/>
</dbReference>
<dbReference type="EC" id="3.4.21.89" evidence="4"/>
<proteinExistence type="inferred from homology"/>
<reference evidence="6" key="2">
    <citation type="submission" date="2020-09" db="EMBL/GenBank/DDBJ databases">
        <authorList>
            <person name="Sun Q."/>
            <person name="Zhou Y."/>
        </authorList>
    </citation>
    <scope>NUCLEOTIDE SEQUENCE</scope>
    <source>
        <strain evidence="6">CGMCC 4.7201</strain>
    </source>
</reference>
<feature type="transmembrane region" description="Helical" evidence="4">
    <location>
        <begin position="20"/>
        <end position="44"/>
    </location>
</feature>
<comment type="caution">
    <text evidence="4">Lacks conserved residue(s) required for the propagation of feature annotation.</text>
</comment>
<dbReference type="InterPro" id="IPR019533">
    <property type="entry name" value="Peptidase_S26"/>
</dbReference>
<dbReference type="GO" id="GO:0005886">
    <property type="term" value="C:plasma membrane"/>
    <property type="evidence" value="ECO:0007669"/>
    <property type="project" value="UniProtKB-SubCell"/>
</dbReference>
<evidence type="ECO:0000256" key="2">
    <source>
        <dbReference type="ARBA" id="ARBA00009370"/>
    </source>
</evidence>
<keyword evidence="7" id="KW-1185">Reference proteome</keyword>
<evidence type="ECO:0000256" key="4">
    <source>
        <dbReference type="RuleBase" id="RU362042"/>
    </source>
</evidence>
<evidence type="ECO:0000256" key="3">
    <source>
        <dbReference type="PIRSR" id="PIRSR600223-1"/>
    </source>
</evidence>
<dbReference type="InterPro" id="IPR036286">
    <property type="entry name" value="LexA/Signal_pep-like_sf"/>
</dbReference>
<dbReference type="PANTHER" id="PTHR43390">
    <property type="entry name" value="SIGNAL PEPTIDASE I"/>
    <property type="match status" value="1"/>
</dbReference>
<feature type="transmembrane region" description="Helical" evidence="4">
    <location>
        <begin position="214"/>
        <end position="237"/>
    </location>
</feature>
<comment type="similarity">
    <text evidence="2 4">Belongs to the peptidase S26 family.</text>
</comment>
<keyword evidence="4" id="KW-0645">Protease</keyword>
<evidence type="ECO:0000256" key="1">
    <source>
        <dbReference type="ARBA" id="ARBA00004401"/>
    </source>
</evidence>
<feature type="domain" description="Peptidase S26" evidence="5">
    <location>
        <begin position="27"/>
        <end position="186"/>
    </location>
</feature>
<sequence length="247" mass="25557">MNGGSGGSAREDGKAGSRGLRVLSGTAVALGMALLIGGFVLGAIDYRPFSVPTDSMDPTVAAGDRLMAQRIDGGDVRRGDVVIFNDAVWGDVPMLKRVVGIGGDKVACCDKRGRLKVNGKSVDEPYLKSKDSPASPTGFSAKVPAGHLFLLGDNRNTSADSRSHLTDDQGTVPRSAVTARVDATVWPMGRMGFTEHVTAFADVGSVSRPGPLKWLLAACLAGAVLVFAGAAAGPVAARAARRRARRA</sequence>
<comment type="subcellular location">
    <subcellularLocation>
        <location evidence="1">Cell membrane</location>
        <topology evidence="1">Single-pass type II membrane protein</topology>
    </subcellularLocation>
    <subcellularLocation>
        <location evidence="4">Membrane</location>
        <topology evidence="4">Single-pass type II membrane protein</topology>
    </subcellularLocation>
</comment>
<comment type="caution">
    <text evidence="6">The sequence shown here is derived from an EMBL/GenBank/DDBJ whole genome shotgun (WGS) entry which is preliminary data.</text>
</comment>
<dbReference type="AlphaFoldDB" id="A0A918E0N3"/>
<dbReference type="GO" id="GO:0009003">
    <property type="term" value="F:signal peptidase activity"/>
    <property type="evidence" value="ECO:0007669"/>
    <property type="project" value="UniProtKB-EC"/>
</dbReference>
<dbReference type="Pfam" id="PF10502">
    <property type="entry name" value="Peptidase_S26"/>
    <property type="match status" value="1"/>
</dbReference>
<keyword evidence="4" id="KW-1133">Transmembrane helix</keyword>
<dbReference type="CDD" id="cd06530">
    <property type="entry name" value="S26_SPase_I"/>
    <property type="match status" value="1"/>
</dbReference>
<keyword evidence="4" id="KW-0378">Hydrolase</keyword>
<dbReference type="GO" id="GO:0006465">
    <property type="term" value="P:signal peptide processing"/>
    <property type="evidence" value="ECO:0007669"/>
    <property type="project" value="InterPro"/>
</dbReference>
<dbReference type="NCBIfam" id="TIGR02227">
    <property type="entry name" value="sigpep_I_bact"/>
    <property type="match status" value="1"/>
</dbReference>
<evidence type="ECO:0000313" key="6">
    <source>
        <dbReference type="EMBL" id="GGO93742.1"/>
    </source>
</evidence>
<name>A0A918E0N3_9ACTN</name>
<dbReference type="Gene3D" id="2.10.109.10">
    <property type="entry name" value="Umud Fragment, subunit A"/>
    <property type="match status" value="1"/>
</dbReference>
<feature type="active site" evidence="3">
    <location>
        <position position="96"/>
    </location>
</feature>
<feature type="active site" evidence="3">
    <location>
        <position position="55"/>
    </location>
</feature>
<dbReference type="InterPro" id="IPR000223">
    <property type="entry name" value="Pept_S26A_signal_pept_1"/>
</dbReference>
<dbReference type="GO" id="GO:0004252">
    <property type="term" value="F:serine-type endopeptidase activity"/>
    <property type="evidence" value="ECO:0007669"/>
    <property type="project" value="InterPro"/>
</dbReference>
<dbReference type="PANTHER" id="PTHR43390:SF1">
    <property type="entry name" value="CHLOROPLAST PROCESSING PEPTIDASE"/>
    <property type="match status" value="1"/>
</dbReference>
<organism evidence="6 7">
    <name type="scientific">Wenjunlia tyrosinilytica</name>
    <dbReference type="NCBI Taxonomy" id="1544741"/>
    <lineage>
        <taxon>Bacteria</taxon>
        <taxon>Bacillati</taxon>
        <taxon>Actinomycetota</taxon>
        <taxon>Actinomycetes</taxon>
        <taxon>Kitasatosporales</taxon>
        <taxon>Streptomycetaceae</taxon>
        <taxon>Wenjunlia</taxon>
    </lineage>
</organism>
<dbReference type="SUPFAM" id="SSF51306">
    <property type="entry name" value="LexA/Signal peptidase"/>
    <property type="match status" value="1"/>
</dbReference>
<keyword evidence="4" id="KW-0472">Membrane</keyword>